<evidence type="ECO:0000256" key="1">
    <source>
        <dbReference type="SAM" id="Phobius"/>
    </source>
</evidence>
<protein>
    <recommendedName>
        <fullName evidence="4">GlsB/YeaQ/YmgE family stress response membrane protein</fullName>
    </recommendedName>
</protein>
<organism evidence="2 3">
    <name type="scientific">Mixta tenebrionis</name>
    <dbReference type="NCBI Taxonomy" id="2562439"/>
    <lineage>
        <taxon>Bacteria</taxon>
        <taxon>Pseudomonadati</taxon>
        <taxon>Pseudomonadota</taxon>
        <taxon>Gammaproteobacteria</taxon>
        <taxon>Enterobacterales</taxon>
        <taxon>Erwiniaceae</taxon>
        <taxon>Mixta</taxon>
    </lineage>
</organism>
<keyword evidence="1" id="KW-0472">Membrane</keyword>
<evidence type="ECO:0000313" key="3">
    <source>
        <dbReference type="Proteomes" id="UP000319523"/>
    </source>
</evidence>
<dbReference type="Proteomes" id="UP000319523">
    <property type="component" value="Unassembled WGS sequence"/>
</dbReference>
<reference evidence="2 3" key="1">
    <citation type="submission" date="2019-06" db="EMBL/GenBank/DDBJ databases">
        <authorList>
            <person name="Yang Y."/>
        </authorList>
    </citation>
    <scope>NUCLEOTIDE SEQUENCE [LARGE SCALE GENOMIC DNA]</scope>
    <source>
        <strain evidence="2 3">BIT-26</strain>
    </source>
</reference>
<sequence>MGLISWLITGVLVGLAAGKWPGGRGSWLPVLILAMIGALVGGYISVYFNWGTLASLHLRALLLALAGALLLVAVARIIRR</sequence>
<keyword evidence="1" id="KW-1133">Transmembrane helix</keyword>
<gene>
    <name evidence="2" type="ORF">FKM52_15570</name>
</gene>
<comment type="caution">
    <text evidence="2">The sequence shown here is derived from an EMBL/GenBank/DDBJ whole genome shotgun (WGS) entry which is preliminary data.</text>
</comment>
<accession>A0A506V6H3</accession>
<dbReference type="AlphaFoldDB" id="A0A506V6H3"/>
<feature type="transmembrane region" description="Helical" evidence="1">
    <location>
        <begin position="60"/>
        <end position="78"/>
    </location>
</feature>
<evidence type="ECO:0008006" key="4">
    <source>
        <dbReference type="Google" id="ProtNLM"/>
    </source>
</evidence>
<proteinExistence type="predicted"/>
<feature type="transmembrane region" description="Helical" evidence="1">
    <location>
        <begin position="28"/>
        <end position="48"/>
    </location>
</feature>
<dbReference type="EMBL" id="VHQI01000009">
    <property type="protein sequence ID" value="TPW41268.1"/>
    <property type="molecule type" value="Genomic_DNA"/>
</dbReference>
<keyword evidence="3" id="KW-1185">Reference proteome</keyword>
<dbReference type="RefSeq" id="WP_141177073.1">
    <property type="nucleotide sequence ID" value="NZ_JBHUFX010000005.1"/>
</dbReference>
<dbReference type="OrthoDB" id="6548416at2"/>
<evidence type="ECO:0000313" key="2">
    <source>
        <dbReference type="EMBL" id="TPW41268.1"/>
    </source>
</evidence>
<name>A0A506V6H3_9GAMM</name>
<keyword evidence="1" id="KW-0812">Transmembrane</keyword>